<reference evidence="2 3" key="1">
    <citation type="journal article" date="2014" name="Int. J. Syst. Evol. Microbiol.">
        <title>Complete genome sequence of Corynebacterium casei LMG S-19264T (=DSM 44701T), isolated from a smear-ripened cheese.</title>
        <authorList>
            <consortium name="US DOE Joint Genome Institute (JGI-PGF)"/>
            <person name="Walter F."/>
            <person name="Albersmeier A."/>
            <person name="Kalinowski J."/>
            <person name="Ruckert C."/>
        </authorList>
    </citation>
    <scope>NUCLEOTIDE SEQUENCE [LARGE SCALE GENOMIC DNA]</scope>
    <source>
        <strain evidence="2 3">CGMCC 1.9161</strain>
    </source>
</reference>
<dbReference type="AlphaFoldDB" id="A0A917V4J8"/>
<comment type="caution">
    <text evidence="2">The sequence shown here is derived from an EMBL/GenBank/DDBJ whole genome shotgun (WGS) entry which is preliminary data.</text>
</comment>
<evidence type="ECO:0000313" key="3">
    <source>
        <dbReference type="Proteomes" id="UP000600449"/>
    </source>
</evidence>
<sequence>MPGDKTEQRTLAQKALDLKRKNDPHAEIPEHRHSDAGMRPRRSSKAPSSGALDHGGATPAQSRSHGTRRSDQGSS</sequence>
<feature type="compositionally biased region" description="Basic and acidic residues" evidence="1">
    <location>
        <begin position="16"/>
        <end position="38"/>
    </location>
</feature>
<accession>A0A917V4J8</accession>
<name>A0A917V4J8_9HYPH</name>
<proteinExistence type="predicted"/>
<evidence type="ECO:0000256" key="1">
    <source>
        <dbReference type="SAM" id="MobiDB-lite"/>
    </source>
</evidence>
<protein>
    <submittedName>
        <fullName evidence="2">Uncharacterized protein</fullName>
    </submittedName>
</protein>
<organism evidence="2 3">
    <name type="scientific">Salinarimonas ramus</name>
    <dbReference type="NCBI Taxonomy" id="690164"/>
    <lineage>
        <taxon>Bacteria</taxon>
        <taxon>Pseudomonadati</taxon>
        <taxon>Pseudomonadota</taxon>
        <taxon>Alphaproteobacteria</taxon>
        <taxon>Hyphomicrobiales</taxon>
        <taxon>Salinarimonadaceae</taxon>
        <taxon>Salinarimonas</taxon>
    </lineage>
</organism>
<keyword evidence="3" id="KW-1185">Reference proteome</keyword>
<dbReference type="EMBL" id="BMMF01000006">
    <property type="protein sequence ID" value="GGK35803.1"/>
    <property type="molecule type" value="Genomic_DNA"/>
</dbReference>
<evidence type="ECO:0000313" key="2">
    <source>
        <dbReference type="EMBL" id="GGK35803.1"/>
    </source>
</evidence>
<gene>
    <name evidence="2" type="ORF">GCM10011322_23430</name>
</gene>
<dbReference type="RefSeq" id="WP_188913085.1">
    <property type="nucleotide sequence ID" value="NZ_BMMF01000006.1"/>
</dbReference>
<dbReference type="Proteomes" id="UP000600449">
    <property type="component" value="Unassembled WGS sequence"/>
</dbReference>
<feature type="region of interest" description="Disordered" evidence="1">
    <location>
        <begin position="1"/>
        <end position="75"/>
    </location>
</feature>